<evidence type="ECO:0000256" key="1">
    <source>
        <dbReference type="SAM" id="Phobius"/>
    </source>
</evidence>
<gene>
    <name evidence="2" type="ORF">SAMN05444858_13624</name>
</gene>
<name>A0A1N7FHB7_9ACTN</name>
<keyword evidence="1" id="KW-1133">Transmembrane helix</keyword>
<keyword evidence="1" id="KW-0472">Membrane</keyword>
<dbReference type="STRING" id="1198245.SAMN05444858_13624"/>
<feature type="transmembrane region" description="Helical" evidence="1">
    <location>
        <begin position="79"/>
        <end position="100"/>
    </location>
</feature>
<dbReference type="EMBL" id="FTNF01000036">
    <property type="protein sequence ID" value="SIR99690.1"/>
    <property type="molecule type" value="Genomic_DNA"/>
</dbReference>
<reference evidence="2 3" key="1">
    <citation type="submission" date="2017-01" db="EMBL/GenBank/DDBJ databases">
        <authorList>
            <person name="Mah S.A."/>
            <person name="Swanson W.J."/>
            <person name="Moy G.W."/>
            <person name="Vacquier V.D."/>
        </authorList>
    </citation>
    <scope>NUCLEOTIDE SEQUENCE [LARGE SCALE GENOMIC DNA]</scope>
    <source>
        <strain evidence="2 3">DSM 45758</strain>
    </source>
</reference>
<dbReference type="RefSeq" id="WP_076474039.1">
    <property type="nucleotide sequence ID" value="NZ_FTNF01000036.1"/>
</dbReference>
<proteinExistence type="predicted"/>
<feature type="transmembrane region" description="Helical" evidence="1">
    <location>
        <begin position="46"/>
        <end position="67"/>
    </location>
</feature>
<organism evidence="2 3">
    <name type="scientific">Micromonospora avicenniae</name>
    <dbReference type="NCBI Taxonomy" id="1198245"/>
    <lineage>
        <taxon>Bacteria</taxon>
        <taxon>Bacillati</taxon>
        <taxon>Actinomycetota</taxon>
        <taxon>Actinomycetes</taxon>
        <taxon>Micromonosporales</taxon>
        <taxon>Micromonosporaceae</taxon>
        <taxon>Micromonospora</taxon>
    </lineage>
</organism>
<accession>A0A1N7FHB7</accession>
<feature type="transmembrane region" description="Helical" evidence="1">
    <location>
        <begin position="106"/>
        <end position="127"/>
    </location>
</feature>
<keyword evidence="3" id="KW-1185">Reference proteome</keyword>
<evidence type="ECO:0000313" key="2">
    <source>
        <dbReference type="EMBL" id="SIR99690.1"/>
    </source>
</evidence>
<protein>
    <submittedName>
        <fullName evidence="2">Uncharacterized protein</fullName>
    </submittedName>
</protein>
<evidence type="ECO:0000313" key="3">
    <source>
        <dbReference type="Proteomes" id="UP000186004"/>
    </source>
</evidence>
<dbReference type="AlphaFoldDB" id="A0A1N7FHB7"/>
<dbReference type="Proteomes" id="UP000186004">
    <property type="component" value="Unassembled WGS sequence"/>
</dbReference>
<keyword evidence="1" id="KW-0812">Transmembrane</keyword>
<feature type="transmembrane region" description="Helical" evidence="1">
    <location>
        <begin position="12"/>
        <end position="31"/>
    </location>
</feature>
<sequence>MPHNHIRSRRQPFEVAVLLAAPPCGLLLILLDVRPPSVTLAMDTPIQVLWELGLIVGGTIGLSGIIWPGRLATGLGIELAAVVLLGTITAMYAVALAAVSGRSGTAAISFILAVSAGSFWRAGQIILDLRLLARASRTSGTGPEIGTELVNGETA</sequence>